<gene>
    <name evidence="3" type="ORF">CDEST_06362</name>
</gene>
<evidence type="ECO:0000259" key="2">
    <source>
        <dbReference type="Pfam" id="PF13391"/>
    </source>
</evidence>
<evidence type="ECO:0000313" key="3">
    <source>
        <dbReference type="EMBL" id="WQF81348.1"/>
    </source>
</evidence>
<dbReference type="RefSeq" id="XP_062778572.1">
    <property type="nucleotide sequence ID" value="XM_062922521.1"/>
</dbReference>
<feature type="compositionally biased region" description="Basic and acidic residues" evidence="1">
    <location>
        <begin position="279"/>
        <end position="303"/>
    </location>
</feature>
<sequence>MGRDIDYFGENLVERLGLIRRIRKMCLAKNTETNERDRGTLSQATLWSLLLIIDMTRLRKIASDLEEDGDAKEDTLFRLPEVADGVQEMVWYCKPHAPNSFQFFYLLINRYLVTKGPIFELGDEEMINRNASLARAACQRLVDISTARYRLLTIRQVLERDGMHCVLTGHNNPEVCHIWPFWAVNRKDQADDSLKALALVFGMERILELREKLADKESNTVEKPGNMITLSGELQRLWEEDFLALEPIGPVFKPAHVPTTSSTGEEGTAKETSTPANRAKNDPKEGLREKASDRLMEKKKERDAEREIMHIEGVKLRFHWLKRTTHESMYSILGPDAELNPRKMWKDWEDNIVVHDVDGRPLENGHVLGIFPTSQAEAPDMEILRLRWDVLRMHALTGGADPVLYAPDDDYEDGRRVSVDRPKKVRALEALKDNQTEANNH</sequence>
<dbReference type="Pfam" id="PF13391">
    <property type="entry name" value="HNH_2"/>
    <property type="match status" value="1"/>
</dbReference>
<reference evidence="4" key="1">
    <citation type="journal article" date="2023" name="bioRxiv">
        <title>Complete genome of the Medicago anthracnose fungus, Colletotrichum destructivum, reveals a mini-chromosome-like region within a core chromosome.</title>
        <authorList>
            <person name="Lapalu N."/>
            <person name="Simon A."/>
            <person name="Lu A."/>
            <person name="Plaumann P.-L."/>
            <person name="Amselem J."/>
            <person name="Pigne S."/>
            <person name="Auger A."/>
            <person name="Koch C."/>
            <person name="Dallery J.-F."/>
            <person name="O'Connell R.J."/>
        </authorList>
    </citation>
    <scope>NUCLEOTIDE SEQUENCE [LARGE SCALE GENOMIC DNA]</scope>
    <source>
        <strain evidence="4">CBS 520.97</strain>
    </source>
</reference>
<proteinExistence type="predicted"/>
<feature type="domain" description="HNH nuclease" evidence="2">
    <location>
        <begin position="165"/>
        <end position="240"/>
    </location>
</feature>
<dbReference type="InterPro" id="IPR003615">
    <property type="entry name" value="HNH_nuc"/>
</dbReference>
<feature type="compositionally biased region" description="Polar residues" evidence="1">
    <location>
        <begin position="258"/>
        <end position="276"/>
    </location>
</feature>
<evidence type="ECO:0000256" key="1">
    <source>
        <dbReference type="SAM" id="MobiDB-lite"/>
    </source>
</evidence>
<name>A0AAX4ID65_9PEZI</name>
<protein>
    <submittedName>
        <fullName evidence="3">HNH nuclease</fullName>
    </submittedName>
</protein>
<dbReference type="KEGG" id="cdet:87942865"/>
<accession>A0AAX4ID65</accession>
<feature type="region of interest" description="Disordered" evidence="1">
    <location>
        <begin position="254"/>
        <end position="303"/>
    </location>
</feature>
<dbReference type="AlphaFoldDB" id="A0AAX4ID65"/>
<dbReference type="Proteomes" id="UP001322277">
    <property type="component" value="Chromosome 4"/>
</dbReference>
<dbReference type="GeneID" id="87942865"/>
<organism evidence="3 4">
    <name type="scientific">Colletotrichum destructivum</name>
    <dbReference type="NCBI Taxonomy" id="34406"/>
    <lineage>
        <taxon>Eukaryota</taxon>
        <taxon>Fungi</taxon>
        <taxon>Dikarya</taxon>
        <taxon>Ascomycota</taxon>
        <taxon>Pezizomycotina</taxon>
        <taxon>Sordariomycetes</taxon>
        <taxon>Hypocreomycetidae</taxon>
        <taxon>Glomerellales</taxon>
        <taxon>Glomerellaceae</taxon>
        <taxon>Colletotrichum</taxon>
        <taxon>Colletotrichum destructivum species complex</taxon>
    </lineage>
</organism>
<evidence type="ECO:0000313" key="4">
    <source>
        <dbReference type="Proteomes" id="UP001322277"/>
    </source>
</evidence>
<keyword evidence="4" id="KW-1185">Reference proteome</keyword>
<dbReference type="EMBL" id="CP137308">
    <property type="protein sequence ID" value="WQF81348.1"/>
    <property type="molecule type" value="Genomic_DNA"/>
</dbReference>